<evidence type="ECO:0000313" key="19">
    <source>
        <dbReference type="Proteomes" id="UP000747542"/>
    </source>
</evidence>
<sequence>MTFFFIFDMLFPVSSRILAVTPFSYHRPRAELEANYAKGLHKLSGKLLKASKESMGTVNQAWQMVGAELEQEGDMHKSIASAIADDVVRPLRQLIETQHKIRKGVESMVDKTTKNLHDWRAAESKAKKQCYSNCRDNEKIQDMMLEARLGRGKTLSDKETLKMEKQRRKAEEAVQKSDLEYYTCCIRAERARLEWESAVYKGSNCFQTLEEERLQALKDLVVKYHKNAKEAAPKMVATAGRLDEPVSACDVEKDIQTVISAKGTGENVPEQMLPDFYAEDMNNIMNRERRREALEKFIQMLKTDLERERRGKQGVENLAKALQETPTFGGEESQQDVNDKLQHMKAMLAYLEAARYKVQSSLDELSNKPKMTHPLAKHIEVHRDKQGLTFSILKVPPWVRGNSVDVSPASDSPTGSPNWNDRGTADGTSVQPDSDFEHKSQLPTDNTVNNCHAHSDDTQEITPTPPVRTKALTASPNAEKKQISVNIDPSSTTPLKTPRVFMSAPRYPSLMVVADEFSSQGSDRDYQTAMTEDNVDSGTKDGVYYARPLSSAPTVGRCKALYDYEANMYDELTVRTGDIINIHEKQPDGWWVGELEGVIGIFPATYVEEID</sequence>
<dbReference type="PROSITE" id="PS51860">
    <property type="entry name" value="REM_1"/>
    <property type="match status" value="1"/>
</dbReference>
<dbReference type="InterPro" id="IPR031160">
    <property type="entry name" value="F_BAR_dom"/>
</dbReference>
<dbReference type="PANTHER" id="PTHR23065">
    <property type="entry name" value="PROLINE-SERINE-THREONINE PHOSPHATASE INTERACTING PROTEIN 1"/>
    <property type="match status" value="1"/>
</dbReference>
<keyword evidence="5" id="KW-0963">Cytoplasm</keyword>
<accession>A0A8J5K9D3</accession>
<evidence type="ECO:0000259" key="16">
    <source>
        <dbReference type="PROSITE" id="PS51741"/>
    </source>
</evidence>
<feature type="compositionally biased region" description="Polar residues" evidence="13">
    <location>
        <begin position="409"/>
        <end position="432"/>
    </location>
</feature>
<dbReference type="AlphaFoldDB" id="A0A8J5K9D3"/>
<proteinExistence type="predicted"/>
<dbReference type="InterPro" id="IPR057870">
    <property type="entry name" value="HR1_TOCA"/>
</dbReference>
<evidence type="ECO:0000256" key="7">
    <source>
        <dbReference type="ARBA" id="ARBA00022583"/>
    </source>
</evidence>
<evidence type="ECO:0000256" key="9">
    <source>
        <dbReference type="ARBA" id="ARBA00023136"/>
    </source>
</evidence>
<evidence type="ECO:0000256" key="10">
    <source>
        <dbReference type="ARBA" id="ARBA00023212"/>
    </source>
</evidence>
<dbReference type="Proteomes" id="UP000747542">
    <property type="component" value="Unassembled WGS sequence"/>
</dbReference>
<feature type="domain" description="F-BAR" evidence="16">
    <location>
        <begin position="29"/>
        <end position="254"/>
    </location>
</feature>
<evidence type="ECO:0000313" key="18">
    <source>
        <dbReference type="EMBL" id="KAG7169619.1"/>
    </source>
</evidence>
<evidence type="ECO:0000256" key="4">
    <source>
        <dbReference type="ARBA" id="ARBA00022475"/>
    </source>
</evidence>
<dbReference type="InterPro" id="IPR027267">
    <property type="entry name" value="AH/BAR_dom_sf"/>
</dbReference>
<keyword evidence="3 11" id="KW-0728">SH3 domain</keyword>
<dbReference type="PROSITE" id="PS50002">
    <property type="entry name" value="SH3"/>
    <property type="match status" value="1"/>
</dbReference>
<keyword evidence="6" id="KW-0597">Phosphoprotein</keyword>
<comment type="subcellular location">
    <subcellularLocation>
        <location evidence="1">Cell membrane</location>
    </subcellularLocation>
    <subcellularLocation>
        <location evidence="2">Cytoplasm</location>
        <location evidence="2">Cytoskeleton</location>
    </subcellularLocation>
</comment>
<keyword evidence="9" id="KW-0472">Membrane</keyword>
<dbReference type="InterPro" id="IPR036028">
    <property type="entry name" value="SH3-like_dom_sf"/>
</dbReference>
<feature type="signal peptide" evidence="14">
    <location>
        <begin position="1"/>
        <end position="19"/>
    </location>
</feature>
<evidence type="ECO:0000256" key="1">
    <source>
        <dbReference type="ARBA" id="ARBA00004236"/>
    </source>
</evidence>
<feature type="chain" id="PRO_5035261353" evidence="14">
    <location>
        <begin position="20"/>
        <end position="611"/>
    </location>
</feature>
<evidence type="ECO:0000256" key="5">
    <source>
        <dbReference type="ARBA" id="ARBA00022490"/>
    </source>
</evidence>
<keyword evidence="7" id="KW-0254">Endocytosis</keyword>
<dbReference type="InterPro" id="IPR001060">
    <property type="entry name" value="FCH_dom"/>
</dbReference>
<dbReference type="GO" id="GO:0007165">
    <property type="term" value="P:signal transduction"/>
    <property type="evidence" value="ECO:0007669"/>
    <property type="project" value="InterPro"/>
</dbReference>
<reference evidence="18" key="1">
    <citation type="journal article" date="2021" name="Sci. Adv.">
        <title>The American lobster genome reveals insights on longevity, neural, and immune adaptations.</title>
        <authorList>
            <person name="Polinski J.M."/>
            <person name="Zimin A.V."/>
            <person name="Clark K.F."/>
            <person name="Kohn A.B."/>
            <person name="Sadowski N."/>
            <person name="Timp W."/>
            <person name="Ptitsyn A."/>
            <person name="Khanna P."/>
            <person name="Romanova D.Y."/>
            <person name="Williams P."/>
            <person name="Greenwood S.J."/>
            <person name="Moroz L.L."/>
            <person name="Walt D.R."/>
            <person name="Bodnar A.G."/>
        </authorList>
    </citation>
    <scope>NUCLEOTIDE SEQUENCE</scope>
    <source>
        <strain evidence="18">GMGI-L3</strain>
    </source>
</reference>
<keyword evidence="8 12" id="KW-0175">Coiled coil</keyword>
<dbReference type="FunFam" id="2.30.30.40:FF:000072">
    <property type="entry name" value="Unconventional Myosin IB"/>
    <property type="match status" value="1"/>
</dbReference>
<dbReference type="GO" id="GO:0005737">
    <property type="term" value="C:cytoplasm"/>
    <property type="evidence" value="ECO:0007669"/>
    <property type="project" value="UniProtKB-SubCell"/>
</dbReference>
<evidence type="ECO:0000256" key="3">
    <source>
        <dbReference type="ARBA" id="ARBA00022443"/>
    </source>
</evidence>
<keyword evidence="10" id="KW-0206">Cytoskeleton</keyword>
<comment type="caution">
    <text evidence="18">The sequence shown here is derived from an EMBL/GenBank/DDBJ whole genome shotgun (WGS) entry which is preliminary data.</text>
</comment>
<dbReference type="CDD" id="cd11823">
    <property type="entry name" value="SH3_Nostrin"/>
    <property type="match status" value="1"/>
</dbReference>
<dbReference type="GO" id="GO:0006897">
    <property type="term" value="P:endocytosis"/>
    <property type="evidence" value="ECO:0007669"/>
    <property type="project" value="UniProtKB-KW"/>
</dbReference>
<evidence type="ECO:0000256" key="2">
    <source>
        <dbReference type="ARBA" id="ARBA00004245"/>
    </source>
</evidence>
<dbReference type="PANTHER" id="PTHR23065:SF7">
    <property type="entry name" value="NOSTRIN, ISOFORM H"/>
    <property type="match status" value="1"/>
</dbReference>
<dbReference type="Gene3D" id="6.10.140.470">
    <property type="match status" value="1"/>
</dbReference>
<keyword evidence="19" id="KW-1185">Reference proteome</keyword>
<evidence type="ECO:0000256" key="8">
    <source>
        <dbReference type="ARBA" id="ARBA00023054"/>
    </source>
</evidence>
<dbReference type="SUPFAM" id="SSF50044">
    <property type="entry name" value="SH3-domain"/>
    <property type="match status" value="1"/>
</dbReference>
<evidence type="ECO:0000256" key="11">
    <source>
        <dbReference type="PROSITE-ProRule" id="PRU00192"/>
    </source>
</evidence>
<feature type="domain" description="REM-1" evidence="17">
    <location>
        <begin position="284"/>
        <end position="364"/>
    </location>
</feature>
<dbReference type="GO" id="GO:0005886">
    <property type="term" value="C:plasma membrane"/>
    <property type="evidence" value="ECO:0007669"/>
    <property type="project" value="UniProtKB-SubCell"/>
</dbReference>
<name>A0A8J5K9D3_HOMAM</name>
<dbReference type="SMART" id="SM00326">
    <property type="entry name" value="SH3"/>
    <property type="match status" value="1"/>
</dbReference>
<protein>
    <submittedName>
        <fullName evidence="18">Nostrin-like</fullName>
    </submittedName>
</protein>
<evidence type="ECO:0000256" key="14">
    <source>
        <dbReference type="SAM" id="SignalP"/>
    </source>
</evidence>
<evidence type="ECO:0000259" key="17">
    <source>
        <dbReference type="PROSITE" id="PS51860"/>
    </source>
</evidence>
<dbReference type="PROSITE" id="PS51741">
    <property type="entry name" value="F_BAR"/>
    <property type="match status" value="1"/>
</dbReference>
<dbReference type="Gene3D" id="1.20.1270.60">
    <property type="entry name" value="Arfaptin homology (AH) domain/BAR domain"/>
    <property type="match status" value="1"/>
</dbReference>
<dbReference type="InterPro" id="IPR011072">
    <property type="entry name" value="HR1_rho-bd"/>
</dbReference>
<dbReference type="InterPro" id="IPR035656">
    <property type="entry name" value="Nostrin_SH3"/>
</dbReference>
<dbReference type="Pfam" id="PF00018">
    <property type="entry name" value="SH3_1"/>
    <property type="match status" value="1"/>
</dbReference>
<dbReference type="Pfam" id="PF25610">
    <property type="entry name" value="HR1_TOCA"/>
    <property type="match status" value="1"/>
</dbReference>
<feature type="compositionally biased region" description="Polar residues" evidence="13">
    <location>
        <begin position="441"/>
        <end position="452"/>
    </location>
</feature>
<dbReference type="GO" id="GO:0043226">
    <property type="term" value="C:organelle"/>
    <property type="evidence" value="ECO:0007669"/>
    <property type="project" value="UniProtKB-ARBA"/>
</dbReference>
<organism evidence="18 19">
    <name type="scientific">Homarus americanus</name>
    <name type="common">American lobster</name>
    <dbReference type="NCBI Taxonomy" id="6706"/>
    <lineage>
        <taxon>Eukaryota</taxon>
        <taxon>Metazoa</taxon>
        <taxon>Ecdysozoa</taxon>
        <taxon>Arthropoda</taxon>
        <taxon>Crustacea</taxon>
        <taxon>Multicrustacea</taxon>
        <taxon>Malacostraca</taxon>
        <taxon>Eumalacostraca</taxon>
        <taxon>Eucarida</taxon>
        <taxon>Decapoda</taxon>
        <taxon>Pleocyemata</taxon>
        <taxon>Astacidea</taxon>
        <taxon>Nephropoidea</taxon>
        <taxon>Nephropidae</taxon>
        <taxon>Homarus</taxon>
    </lineage>
</organism>
<dbReference type="InterPro" id="IPR001452">
    <property type="entry name" value="SH3_domain"/>
</dbReference>
<dbReference type="Pfam" id="PF00611">
    <property type="entry name" value="FCH"/>
    <property type="match status" value="1"/>
</dbReference>
<evidence type="ECO:0000256" key="12">
    <source>
        <dbReference type="PROSITE-ProRule" id="PRU01077"/>
    </source>
</evidence>
<dbReference type="EMBL" id="JAHLQT010015640">
    <property type="protein sequence ID" value="KAG7169619.1"/>
    <property type="molecule type" value="Genomic_DNA"/>
</dbReference>
<dbReference type="PRINTS" id="PR00452">
    <property type="entry name" value="SH3DOMAIN"/>
</dbReference>
<feature type="region of interest" description="Disordered" evidence="13">
    <location>
        <begin position="404"/>
        <end position="482"/>
    </location>
</feature>
<gene>
    <name evidence="18" type="primary">NOSTRIN-L</name>
    <name evidence="18" type="ORF">Hamer_G013218</name>
</gene>
<keyword evidence="14" id="KW-0732">Signal</keyword>
<feature type="domain" description="SH3" evidence="15">
    <location>
        <begin position="553"/>
        <end position="611"/>
    </location>
</feature>
<keyword evidence="4" id="KW-1003">Cell membrane</keyword>
<evidence type="ECO:0000259" key="15">
    <source>
        <dbReference type="PROSITE" id="PS50002"/>
    </source>
</evidence>
<dbReference type="SUPFAM" id="SSF103657">
    <property type="entry name" value="BAR/IMD domain-like"/>
    <property type="match status" value="1"/>
</dbReference>
<dbReference type="Gene3D" id="2.30.30.40">
    <property type="entry name" value="SH3 Domains"/>
    <property type="match status" value="1"/>
</dbReference>
<evidence type="ECO:0000256" key="6">
    <source>
        <dbReference type="ARBA" id="ARBA00022553"/>
    </source>
</evidence>
<evidence type="ECO:0000256" key="13">
    <source>
        <dbReference type="SAM" id="MobiDB-lite"/>
    </source>
</evidence>